<feature type="region of interest" description="Disordered" evidence="1">
    <location>
        <begin position="1"/>
        <end position="50"/>
    </location>
</feature>
<sequence length="151" mass="16565">MSNQIEIERDRQNSADPINSPLRATSSPRLDEILPEAAATAPAERNPQQRLKEVHMTTNTTTPAPAATFAQFLIDQNSKNDEIGNFHCALGDHGLDFPESATALIDAVSPGATGDSELQWNIEMMAHTMRAAAEYLLMSLVEYQKSQREVA</sequence>
<accession>A0A7V7VXI0</accession>
<protein>
    <submittedName>
        <fullName evidence="2">Uncharacterized protein</fullName>
    </submittedName>
</protein>
<dbReference type="EMBL" id="WBVY01000001">
    <property type="protein sequence ID" value="KAB2658803.1"/>
    <property type="molecule type" value="Genomic_DNA"/>
</dbReference>
<evidence type="ECO:0000313" key="2">
    <source>
        <dbReference type="EMBL" id="KAB2658803.1"/>
    </source>
</evidence>
<name>A0A7V7VXI0_9HYPH</name>
<feature type="compositionally biased region" description="Basic and acidic residues" evidence="1">
    <location>
        <begin position="1"/>
        <end position="13"/>
    </location>
</feature>
<dbReference type="Proteomes" id="UP000460650">
    <property type="component" value="Unassembled WGS sequence"/>
</dbReference>
<gene>
    <name evidence="2" type="ORF">F9K94_00970</name>
</gene>
<organism evidence="2 3">
    <name type="scientific">Brucella tritici</name>
    <dbReference type="NCBI Taxonomy" id="94626"/>
    <lineage>
        <taxon>Bacteria</taxon>
        <taxon>Pseudomonadati</taxon>
        <taxon>Pseudomonadota</taxon>
        <taxon>Alphaproteobacteria</taxon>
        <taxon>Hyphomicrobiales</taxon>
        <taxon>Brucellaceae</taxon>
        <taxon>Brucella/Ochrobactrum group</taxon>
        <taxon>Brucella</taxon>
    </lineage>
</organism>
<dbReference type="RefSeq" id="WP_151643122.1">
    <property type="nucleotide sequence ID" value="NZ_WBVY01000001.1"/>
</dbReference>
<evidence type="ECO:0000256" key="1">
    <source>
        <dbReference type="SAM" id="MobiDB-lite"/>
    </source>
</evidence>
<dbReference type="AlphaFoldDB" id="A0A7V7VXI0"/>
<comment type="caution">
    <text evidence="2">The sequence shown here is derived from an EMBL/GenBank/DDBJ whole genome shotgun (WGS) entry which is preliminary data.</text>
</comment>
<proteinExistence type="predicted"/>
<feature type="compositionally biased region" description="Polar residues" evidence="1">
    <location>
        <begin position="14"/>
        <end position="28"/>
    </location>
</feature>
<evidence type="ECO:0000313" key="3">
    <source>
        <dbReference type="Proteomes" id="UP000460650"/>
    </source>
</evidence>
<reference evidence="2 3" key="1">
    <citation type="submission" date="2019-09" db="EMBL/GenBank/DDBJ databases">
        <title>Taxonomic organization of the family Brucellaceae based on a phylogenomic approach.</title>
        <authorList>
            <person name="Leclercq S."/>
            <person name="Cloeckaert A."/>
            <person name="Zygmunt M.S."/>
        </authorList>
    </citation>
    <scope>NUCLEOTIDE SEQUENCE [LARGE SCALE GENOMIC DNA]</scope>
    <source>
        <strain evidence="2 3">TA93</strain>
    </source>
</reference>